<sequence>MIRINTPFKEQKYDLIQAIRHKFHECTSTPRDKNTQIFLNKNSYHIIYYVYQNGCHDRKQYNITQEGILFLKMLNQLLYILNEKYIYEESDIQILFTQFETKIEETIYLIKICDINKLSKIIDVYNDYLLAIA</sequence>
<organism evidence="1">
    <name type="scientific">Terrestrivirus sp</name>
    <dbReference type="NCBI Taxonomy" id="2487775"/>
    <lineage>
        <taxon>Viruses</taxon>
        <taxon>Varidnaviria</taxon>
        <taxon>Bamfordvirae</taxon>
        <taxon>Nucleocytoviricota</taxon>
        <taxon>Megaviricetes</taxon>
        <taxon>Imitervirales</taxon>
        <taxon>Mimiviridae</taxon>
        <taxon>Klosneuvirinae</taxon>
    </lineage>
</organism>
<gene>
    <name evidence="1" type="ORF">Terrestrivirus8_32</name>
</gene>
<name>A0A3G4ZSW6_9VIRU</name>
<proteinExistence type="predicted"/>
<accession>A0A3G4ZSW6</accession>
<reference evidence="1" key="1">
    <citation type="submission" date="2018-10" db="EMBL/GenBank/DDBJ databases">
        <title>Hidden diversity of soil giant viruses.</title>
        <authorList>
            <person name="Schulz F."/>
            <person name="Alteio L."/>
            <person name="Goudeau D."/>
            <person name="Ryan E.M."/>
            <person name="Malmstrom R.R."/>
            <person name="Blanchard J."/>
            <person name="Woyke T."/>
        </authorList>
    </citation>
    <scope>NUCLEOTIDE SEQUENCE</scope>
    <source>
        <strain evidence="1">TEV1</strain>
    </source>
</reference>
<evidence type="ECO:0000313" key="1">
    <source>
        <dbReference type="EMBL" id="AYV76539.1"/>
    </source>
</evidence>
<protein>
    <submittedName>
        <fullName evidence="1">Uncharacterized protein</fullName>
    </submittedName>
</protein>
<dbReference type="EMBL" id="MK071986">
    <property type="protein sequence ID" value="AYV76539.1"/>
    <property type="molecule type" value="Genomic_DNA"/>
</dbReference>